<name>A0A8T3C3F0_DENNO</name>
<organism evidence="1 2">
    <name type="scientific">Dendrobium nobile</name>
    <name type="common">Orchid</name>
    <dbReference type="NCBI Taxonomy" id="94219"/>
    <lineage>
        <taxon>Eukaryota</taxon>
        <taxon>Viridiplantae</taxon>
        <taxon>Streptophyta</taxon>
        <taxon>Embryophyta</taxon>
        <taxon>Tracheophyta</taxon>
        <taxon>Spermatophyta</taxon>
        <taxon>Magnoliopsida</taxon>
        <taxon>Liliopsida</taxon>
        <taxon>Asparagales</taxon>
        <taxon>Orchidaceae</taxon>
        <taxon>Epidendroideae</taxon>
        <taxon>Malaxideae</taxon>
        <taxon>Dendrobiinae</taxon>
        <taxon>Dendrobium</taxon>
    </lineage>
</organism>
<protein>
    <submittedName>
        <fullName evidence="1">Uncharacterized protein</fullName>
    </submittedName>
</protein>
<gene>
    <name evidence="1" type="ORF">KFK09_003752</name>
</gene>
<evidence type="ECO:0000313" key="1">
    <source>
        <dbReference type="EMBL" id="KAI0524385.1"/>
    </source>
</evidence>
<sequence>MYNVIHGNSILPLFLRPITFLNFLVISLTTRDYKSCISTSARTSWEWQHRTRSSFLRVTSGLDLQKREKSHASGQRLRPSPGNVGIEINFHPCIRSREERRSFWSSASCVSSCKLSGE</sequence>
<reference evidence="1" key="1">
    <citation type="journal article" date="2022" name="Front. Genet.">
        <title>Chromosome-Scale Assembly of the Dendrobium nobile Genome Provides Insights Into the Molecular Mechanism of the Biosynthesis of the Medicinal Active Ingredient of Dendrobium.</title>
        <authorList>
            <person name="Xu Q."/>
            <person name="Niu S.-C."/>
            <person name="Li K.-L."/>
            <person name="Zheng P.-J."/>
            <person name="Zhang X.-J."/>
            <person name="Jia Y."/>
            <person name="Liu Y."/>
            <person name="Niu Y.-X."/>
            <person name="Yu L.-H."/>
            <person name="Chen D.-F."/>
            <person name="Zhang G.-Q."/>
        </authorList>
    </citation>
    <scope>NUCLEOTIDE SEQUENCE</scope>
    <source>
        <tissue evidence="1">Leaf</tissue>
    </source>
</reference>
<dbReference type="Proteomes" id="UP000829196">
    <property type="component" value="Unassembled WGS sequence"/>
</dbReference>
<dbReference type="EMBL" id="JAGYWB010000004">
    <property type="protein sequence ID" value="KAI0524385.1"/>
    <property type="molecule type" value="Genomic_DNA"/>
</dbReference>
<comment type="caution">
    <text evidence="1">The sequence shown here is derived from an EMBL/GenBank/DDBJ whole genome shotgun (WGS) entry which is preliminary data.</text>
</comment>
<dbReference type="AlphaFoldDB" id="A0A8T3C3F0"/>
<evidence type="ECO:0000313" key="2">
    <source>
        <dbReference type="Proteomes" id="UP000829196"/>
    </source>
</evidence>
<keyword evidence="2" id="KW-1185">Reference proteome</keyword>
<accession>A0A8T3C3F0</accession>
<proteinExistence type="predicted"/>